<dbReference type="Gene3D" id="3.30.70.580">
    <property type="entry name" value="Pseudouridine synthase I, catalytic domain, N-terminal subdomain"/>
    <property type="match status" value="1"/>
</dbReference>
<evidence type="ECO:0000313" key="2">
    <source>
        <dbReference type="EMBL" id="PLW12540.1"/>
    </source>
</evidence>
<dbReference type="InterPro" id="IPR020094">
    <property type="entry name" value="TruA/RsuA/RluB/E/F_N"/>
</dbReference>
<dbReference type="Gene3D" id="3.30.70.660">
    <property type="entry name" value="Pseudouridine synthase I, catalytic domain, C-terminal subdomain"/>
    <property type="match status" value="1"/>
</dbReference>
<comment type="caution">
    <text evidence="2">The sequence shown here is derived from an EMBL/GenBank/DDBJ whole genome shotgun (WGS) entry which is preliminary data.</text>
</comment>
<sequence>MERRDSSQRTRDDSEQLVAVGADEQVPKRNSANGRLLQQKVAVMIGYNGRGYRGSQINPQSRTIEGTLLDAFVSAGCIAKDDASHPNIVGLQRAARTDADSFACCNLISLKLILDPIPPLQNNHQKHHQQDLDNSLHKSLVEEHSKHPHYPLIKHINSFLPNHHKVWQIIQVQKCFNPSSFCKSRVYEYSLPTWLFLPPKPGCPLSKQLKLHKQQHPADPKASWWKDHSDVLGKNVKSIQAEKRASYCISHLMISQIQSVLDQFKGTHNFHNFTTGKGLPPKMQSES</sequence>
<evidence type="ECO:0000256" key="1">
    <source>
        <dbReference type="ARBA" id="ARBA00023235"/>
    </source>
</evidence>
<dbReference type="InterPro" id="IPR020095">
    <property type="entry name" value="PsdUridine_synth_TruA_C"/>
</dbReference>
<dbReference type="PANTHER" id="PTHR11142">
    <property type="entry name" value="PSEUDOURIDYLATE SYNTHASE"/>
    <property type="match status" value="1"/>
</dbReference>
<name>A0A2N5SH04_9BASI</name>
<dbReference type="GO" id="GO:1990481">
    <property type="term" value="P:mRNA pseudouridine synthesis"/>
    <property type="evidence" value="ECO:0007669"/>
    <property type="project" value="TreeGrafter"/>
</dbReference>
<gene>
    <name evidence="2" type="ORF">PCASD_24916</name>
</gene>
<dbReference type="GO" id="GO:0005634">
    <property type="term" value="C:nucleus"/>
    <property type="evidence" value="ECO:0007669"/>
    <property type="project" value="TreeGrafter"/>
</dbReference>
<dbReference type="GO" id="GO:0003723">
    <property type="term" value="F:RNA binding"/>
    <property type="evidence" value="ECO:0007669"/>
    <property type="project" value="InterPro"/>
</dbReference>
<dbReference type="PANTHER" id="PTHR11142:SF4">
    <property type="entry name" value="PSEUDOURIDYLATE SYNTHASE 1 HOMOLOG"/>
    <property type="match status" value="1"/>
</dbReference>
<evidence type="ECO:0000313" key="3">
    <source>
        <dbReference type="Proteomes" id="UP000235392"/>
    </source>
</evidence>
<dbReference type="EMBL" id="PGCI01000881">
    <property type="protein sequence ID" value="PLW12540.1"/>
    <property type="molecule type" value="Genomic_DNA"/>
</dbReference>
<dbReference type="SUPFAM" id="SSF55120">
    <property type="entry name" value="Pseudouridine synthase"/>
    <property type="match status" value="1"/>
</dbReference>
<protein>
    <recommendedName>
        <fullName evidence="4">Pseudouridine synthase I TruA alpha/beta domain-containing protein</fullName>
    </recommendedName>
</protein>
<accession>A0A2N5SH04</accession>
<dbReference type="InterPro" id="IPR001406">
    <property type="entry name" value="PsdUridine_synth_TruA"/>
</dbReference>
<dbReference type="AlphaFoldDB" id="A0A2N5SH04"/>
<organism evidence="2 3">
    <name type="scientific">Puccinia coronata f. sp. avenae</name>
    <dbReference type="NCBI Taxonomy" id="200324"/>
    <lineage>
        <taxon>Eukaryota</taxon>
        <taxon>Fungi</taxon>
        <taxon>Dikarya</taxon>
        <taxon>Basidiomycota</taxon>
        <taxon>Pucciniomycotina</taxon>
        <taxon>Pucciniomycetes</taxon>
        <taxon>Pucciniales</taxon>
        <taxon>Pucciniaceae</taxon>
        <taxon>Puccinia</taxon>
    </lineage>
</organism>
<dbReference type="GO" id="GO:0009982">
    <property type="term" value="F:pseudouridine synthase activity"/>
    <property type="evidence" value="ECO:0007669"/>
    <property type="project" value="InterPro"/>
</dbReference>
<dbReference type="Proteomes" id="UP000235392">
    <property type="component" value="Unassembled WGS sequence"/>
</dbReference>
<dbReference type="GO" id="GO:0031119">
    <property type="term" value="P:tRNA pseudouridine synthesis"/>
    <property type="evidence" value="ECO:0007669"/>
    <property type="project" value="TreeGrafter"/>
</dbReference>
<keyword evidence="1" id="KW-0413">Isomerase</keyword>
<dbReference type="InterPro" id="IPR020103">
    <property type="entry name" value="PsdUridine_synth_cat_dom_sf"/>
</dbReference>
<proteinExistence type="predicted"/>
<evidence type="ECO:0008006" key="4">
    <source>
        <dbReference type="Google" id="ProtNLM"/>
    </source>
</evidence>
<reference evidence="2 3" key="1">
    <citation type="submission" date="2017-11" db="EMBL/GenBank/DDBJ databases">
        <title>De novo assembly and phasing of dikaryotic genomes from two isolates of Puccinia coronata f. sp. avenae, the causal agent of oat crown rust.</title>
        <authorList>
            <person name="Miller M.E."/>
            <person name="Zhang Y."/>
            <person name="Omidvar V."/>
            <person name="Sperschneider J."/>
            <person name="Schwessinger B."/>
            <person name="Raley C."/>
            <person name="Palmer J.M."/>
            <person name="Garnica D."/>
            <person name="Upadhyaya N."/>
            <person name="Rathjen J."/>
            <person name="Taylor J.M."/>
            <person name="Park R.F."/>
            <person name="Dodds P.N."/>
            <person name="Hirsch C.D."/>
            <person name="Kianian S.F."/>
            <person name="Figueroa M."/>
        </authorList>
    </citation>
    <scope>NUCLEOTIDE SEQUENCE [LARGE SCALE GENOMIC DNA]</scope>
    <source>
        <strain evidence="2">12SD80</strain>
    </source>
</reference>